<dbReference type="InterPro" id="IPR001254">
    <property type="entry name" value="Trypsin_dom"/>
</dbReference>
<feature type="disulfide bond" evidence="10">
    <location>
        <begin position="409"/>
        <end position="424"/>
    </location>
</feature>
<evidence type="ECO:0000259" key="15">
    <source>
        <dbReference type="PROSITE" id="PS50287"/>
    </source>
</evidence>
<dbReference type="Gene3D" id="3.10.250.10">
    <property type="entry name" value="SRCR-like domain"/>
    <property type="match status" value="1"/>
</dbReference>
<evidence type="ECO:0000256" key="7">
    <source>
        <dbReference type="ARBA" id="ARBA00023180"/>
    </source>
</evidence>
<dbReference type="SUPFAM" id="SSF57424">
    <property type="entry name" value="LDL receptor-like module"/>
    <property type="match status" value="2"/>
</dbReference>
<dbReference type="InterPro" id="IPR043504">
    <property type="entry name" value="Peptidase_S1_PA_chymotrypsin"/>
</dbReference>
<dbReference type="Pfam" id="PF21286">
    <property type="entry name" value="CFAI_FIMAC_N"/>
    <property type="match status" value="1"/>
</dbReference>
<evidence type="ECO:0000256" key="5">
    <source>
        <dbReference type="ARBA" id="ARBA00022825"/>
    </source>
</evidence>
<keyword evidence="2 12" id="KW-0645">Protease</keyword>
<dbReference type="PROSITE" id="PS51465">
    <property type="entry name" value="KAZAL_2"/>
    <property type="match status" value="1"/>
</dbReference>
<feature type="domain" description="Kazal-like" evidence="16">
    <location>
        <begin position="200"/>
        <end position="247"/>
    </location>
</feature>
<dbReference type="Gene3D" id="4.10.400.10">
    <property type="entry name" value="Low-density Lipoprotein Receptor"/>
    <property type="match status" value="2"/>
</dbReference>
<dbReference type="SUPFAM" id="SSF56487">
    <property type="entry name" value="SRCR-like"/>
    <property type="match status" value="1"/>
</dbReference>
<dbReference type="EC" id="3.4.21.4" evidence="9"/>
<feature type="compositionally biased region" description="Basic and acidic residues" evidence="13">
    <location>
        <begin position="954"/>
        <end position="963"/>
    </location>
</feature>
<comment type="caution">
    <text evidence="17">The sequence shown here is derived from an EMBL/GenBank/DDBJ whole genome shotgun (WGS) entry which is preliminary data.</text>
</comment>
<dbReference type="InterPro" id="IPR036772">
    <property type="entry name" value="SRCR-like_dom_sf"/>
</dbReference>
<dbReference type="SMART" id="SM00202">
    <property type="entry name" value="SR"/>
    <property type="match status" value="1"/>
</dbReference>
<feature type="compositionally biased region" description="Basic residues" evidence="13">
    <location>
        <begin position="964"/>
        <end position="974"/>
    </location>
</feature>
<feature type="disulfide bond" evidence="11">
    <location>
        <begin position="331"/>
        <end position="341"/>
    </location>
</feature>
<dbReference type="GO" id="GO:0006508">
    <property type="term" value="P:proteolysis"/>
    <property type="evidence" value="ECO:0007669"/>
    <property type="project" value="UniProtKB-KW"/>
</dbReference>
<evidence type="ECO:0000256" key="12">
    <source>
        <dbReference type="RuleBase" id="RU363034"/>
    </source>
</evidence>
<dbReference type="InterPro" id="IPR001314">
    <property type="entry name" value="Peptidase_S1A"/>
</dbReference>
<evidence type="ECO:0000256" key="9">
    <source>
        <dbReference type="ARBA" id="ARBA00038868"/>
    </source>
</evidence>
<dbReference type="InterPro" id="IPR002172">
    <property type="entry name" value="LDrepeatLR_classA_rpt"/>
</dbReference>
<evidence type="ECO:0000256" key="6">
    <source>
        <dbReference type="ARBA" id="ARBA00023157"/>
    </source>
</evidence>
<dbReference type="Pfam" id="PF04706">
    <property type="entry name" value="Dickkopf_N"/>
    <property type="match status" value="1"/>
</dbReference>
<evidence type="ECO:0000256" key="4">
    <source>
        <dbReference type="ARBA" id="ARBA00022801"/>
    </source>
</evidence>
<organism evidence="17 18">
    <name type="scientific">Takifugu bimaculatus</name>
    <dbReference type="NCBI Taxonomy" id="433685"/>
    <lineage>
        <taxon>Eukaryota</taxon>
        <taxon>Metazoa</taxon>
        <taxon>Chordata</taxon>
        <taxon>Craniata</taxon>
        <taxon>Vertebrata</taxon>
        <taxon>Euteleostomi</taxon>
        <taxon>Actinopterygii</taxon>
        <taxon>Neopterygii</taxon>
        <taxon>Teleostei</taxon>
        <taxon>Neoteleostei</taxon>
        <taxon>Acanthomorphata</taxon>
        <taxon>Eupercaria</taxon>
        <taxon>Tetraodontiformes</taxon>
        <taxon>Tetradontoidea</taxon>
        <taxon>Tetraodontidae</taxon>
        <taxon>Takifugu</taxon>
    </lineage>
</organism>
<keyword evidence="18" id="KW-1185">Reference proteome</keyword>
<feature type="disulfide bond" evidence="10">
    <location>
        <begin position="427"/>
        <end position="439"/>
    </location>
</feature>
<feature type="disulfide bond" evidence="10">
    <location>
        <begin position="397"/>
        <end position="415"/>
    </location>
</feature>
<dbReference type="PROSITE" id="PS00135">
    <property type="entry name" value="TRYPSIN_SER"/>
    <property type="match status" value="1"/>
</dbReference>
<dbReference type="InterPro" id="IPR033116">
    <property type="entry name" value="TRYPSIN_SER"/>
</dbReference>
<dbReference type="InterPro" id="IPR002350">
    <property type="entry name" value="Kazal_dom"/>
</dbReference>
<dbReference type="SMART" id="SM00192">
    <property type="entry name" value="LDLa"/>
    <property type="match status" value="2"/>
</dbReference>
<dbReference type="Gene3D" id="2.10.80.10">
    <property type="entry name" value="Lipase, subunit A"/>
    <property type="match status" value="1"/>
</dbReference>
<dbReference type="SUPFAM" id="SSF50494">
    <property type="entry name" value="Trypsin-like serine proteases"/>
    <property type="match status" value="1"/>
</dbReference>
<dbReference type="SUPFAM" id="SSF100895">
    <property type="entry name" value="Kazal-type serine protease inhibitors"/>
    <property type="match status" value="1"/>
</dbReference>
<evidence type="ECO:0000256" key="3">
    <source>
        <dbReference type="ARBA" id="ARBA00022737"/>
    </source>
</evidence>
<feature type="domain" description="Peptidase S1" evidence="14">
    <location>
        <begin position="524"/>
        <end position="758"/>
    </location>
</feature>
<dbReference type="InterPro" id="IPR018114">
    <property type="entry name" value="TRYPSIN_HIS"/>
</dbReference>
<dbReference type="PROSITE" id="PS00134">
    <property type="entry name" value="TRYPSIN_HIS"/>
    <property type="match status" value="1"/>
</dbReference>
<protein>
    <recommendedName>
        <fullName evidence="9">trypsin</fullName>
        <ecNumber evidence="9">3.4.21.4</ecNumber>
    </recommendedName>
</protein>
<dbReference type="GO" id="GO:0004252">
    <property type="term" value="F:serine-type endopeptidase activity"/>
    <property type="evidence" value="ECO:0007669"/>
    <property type="project" value="UniProtKB-EC"/>
</dbReference>
<feature type="region of interest" description="Disordered" evidence="13">
    <location>
        <begin position="136"/>
        <end position="159"/>
    </location>
</feature>
<dbReference type="EMBL" id="SWLE01000012">
    <property type="protein sequence ID" value="TNM93926.1"/>
    <property type="molecule type" value="Genomic_DNA"/>
</dbReference>
<dbReference type="PROSITE" id="PS50287">
    <property type="entry name" value="SRCR_2"/>
    <property type="match status" value="1"/>
</dbReference>
<dbReference type="GO" id="GO:0016020">
    <property type="term" value="C:membrane"/>
    <property type="evidence" value="ECO:0007669"/>
    <property type="project" value="InterPro"/>
</dbReference>
<dbReference type="GO" id="GO:0005615">
    <property type="term" value="C:extracellular space"/>
    <property type="evidence" value="ECO:0007669"/>
    <property type="project" value="TreeGrafter"/>
</dbReference>
<dbReference type="Pfam" id="PF21481">
    <property type="entry name" value="DIKK1-2-4_C-subdom1"/>
    <property type="match status" value="1"/>
</dbReference>
<name>A0A4Z2BQQ1_9TELE</name>
<dbReference type="GO" id="GO:0030178">
    <property type="term" value="P:negative regulation of Wnt signaling pathway"/>
    <property type="evidence" value="ECO:0007669"/>
    <property type="project" value="InterPro"/>
</dbReference>
<feature type="domain" description="SRCR" evidence="15">
    <location>
        <begin position="281"/>
        <end position="360"/>
    </location>
</feature>
<evidence type="ECO:0000256" key="13">
    <source>
        <dbReference type="SAM" id="MobiDB-lite"/>
    </source>
</evidence>
<feature type="disulfide bond" evidence="10">
    <location>
        <begin position="434"/>
        <end position="452"/>
    </location>
</feature>
<dbReference type="AlphaFoldDB" id="A0A4Z2BQQ1"/>
<keyword evidence="7" id="KW-0325">Glycoprotein</keyword>
<feature type="region of interest" description="Disordered" evidence="13">
    <location>
        <begin position="854"/>
        <end position="873"/>
    </location>
</feature>
<dbReference type="InterPro" id="IPR036058">
    <property type="entry name" value="Kazal_dom_sf"/>
</dbReference>
<comment type="catalytic activity">
    <reaction evidence="8">
        <text>Preferential cleavage: Arg-|-Xaa, Lys-|-Xaa.</text>
        <dbReference type="EC" id="3.4.21.4"/>
    </reaction>
</comment>
<dbReference type="Pfam" id="PF00089">
    <property type="entry name" value="Trypsin"/>
    <property type="match status" value="1"/>
</dbReference>
<dbReference type="InterPro" id="IPR036055">
    <property type="entry name" value="LDL_receptor-like_sf"/>
</dbReference>
<accession>A0A4Z2BQQ1</accession>
<dbReference type="SMART" id="SM00020">
    <property type="entry name" value="Tryp_SPc"/>
    <property type="match status" value="1"/>
</dbReference>
<dbReference type="CDD" id="cd00190">
    <property type="entry name" value="Tryp_SPc"/>
    <property type="match status" value="1"/>
</dbReference>
<dbReference type="Gene3D" id="3.30.60.30">
    <property type="match status" value="1"/>
</dbReference>
<dbReference type="PANTHER" id="PTHR24264">
    <property type="entry name" value="TRYPSIN-RELATED"/>
    <property type="match status" value="1"/>
</dbReference>
<proteinExistence type="predicted"/>
<sequence length="990" mass="107626">MISCTGDLTPGDLTTGDLCTGDLTPGDLTTGDLCTSDLTPGDLTPGDLCTGDLTPGDLTPGSNTCANMLTLMLTVRNLRFPAKNHEILQLTVVAEAHLDLQMFRMTSASPLLLLLLLAGSGTVSSGAEQKFDFSHGTETHHGAPWKATPPPPVTTTAAPERADREPFLGPPECLQRRYTRQSCDLVFCPPWERCLDGQCLCKVPYQCPSENVTAVCGRDGRNYRSYCQLMAVSCRTKSPKFSHFGQNCAASFSSSILPDSEVVRVFVPNAQHPSGGEELLVCSKLWNMAAANVACREHGHSLGAAATTFKFHNILKESDRNLPDSCVSIRCQGYENSLAECVIYDSIKIGNRKVATVSCYESGTRSGENHTGLLPSSHRRRASDPFLHLSADDGFVCVNSKQVSLNQTCDGVDDCGDRSDEMCCQSCRNKSFRCKSGVCLHQDALGDGQLDCLDGEDEAPQRKVRQQSAVPRSSLDACCHSSATVCPEILANRLFLESQLVCGIPNMTMVNEENTKERGRYKRVVGGVPARPASFTTQIQWQIALEENKKIDCGGAYIGGCWVITAAHCVRPKPSAFMVKFSLWKKSRAQNTTDIVPVKDIFIHPRFNASSYENDIALVELKTLPFKKTCLEENPAVSAVCVPWTTQLFQPNHTCSISGWGRTTGTLSRGRRGAGAAGGLNKCDCVGRRREGDLHGSVDSCQGDSGGPLVCQDELGVSYLWGIVSWGERCGHSGFPGVYTQVTVHVVELRTRVHRGPRSHEETLDLREELSGTLLLGNGHISPLELETLLKVVHQCISDLECAEGSYCHAPTRGSAYARCQMCRRRRRRCHRDGMCCPGNHCSRNVCSPESAISPDLDGGTSPRRGGRRTDVRAPAGNGAAAIRCRVGDGCLGSGRCSAGLCCARHFWTHICKPVLQEGQVCTRRRHGGRRPLELFQRCPCAHGLGCRTLRESGARSSSELKSKVKRSPSRHAPPHTSAGKTRLHVCQRS</sequence>
<dbReference type="PROSITE" id="PS50068">
    <property type="entry name" value="LDLRA_2"/>
    <property type="match status" value="2"/>
</dbReference>
<evidence type="ECO:0000259" key="16">
    <source>
        <dbReference type="PROSITE" id="PS51465"/>
    </source>
</evidence>
<evidence type="ECO:0000256" key="8">
    <source>
        <dbReference type="ARBA" id="ARBA00036320"/>
    </source>
</evidence>
<evidence type="ECO:0000256" key="1">
    <source>
        <dbReference type="ARBA" id="ARBA00004239"/>
    </source>
</evidence>
<dbReference type="PRINTS" id="PR00722">
    <property type="entry name" value="CHYMOTRYPSIN"/>
</dbReference>
<evidence type="ECO:0000256" key="10">
    <source>
        <dbReference type="PROSITE-ProRule" id="PRU00124"/>
    </source>
</evidence>
<reference evidence="17 18" key="1">
    <citation type="submission" date="2019-04" db="EMBL/GenBank/DDBJ databases">
        <title>The sequence and de novo assembly of Takifugu bimaculatus genome using PacBio and Hi-C technologies.</title>
        <authorList>
            <person name="Xu P."/>
            <person name="Liu B."/>
            <person name="Zhou Z."/>
        </authorList>
    </citation>
    <scope>NUCLEOTIDE SEQUENCE [LARGE SCALE GENOMIC DNA]</scope>
    <source>
        <strain evidence="17">TB-2018</strain>
        <tissue evidence="17">Muscle</tissue>
    </source>
</reference>
<comment type="subcellular location">
    <subcellularLocation>
        <location evidence="1">Secreted</location>
        <location evidence="1">Extracellular space</location>
    </subcellularLocation>
</comment>
<keyword evidence="3" id="KW-0677">Repeat</keyword>
<dbReference type="Pfam" id="PF00057">
    <property type="entry name" value="Ldl_recept_a"/>
    <property type="match status" value="1"/>
</dbReference>
<feature type="region of interest" description="Disordered" evidence="13">
    <location>
        <begin position="954"/>
        <end position="990"/>
    </location>
</feature>
<dbReference type="InterPro" id="IPR050127">
    <property type="entry name" value="Serine_Proteases_S1"/>
</dbReference>
<dbReference type="InterPro" id="IPR001190">
    <property type="entry name" value="SRCR"/>
</dbReference>
<evidence type="ECO:0000256" key="2">
    <source>
        <dbReference type="ARBA" id="ARBA00022670"/>
    </source>
</evidence>
<evidence type="ECO:0000313" key="17">
    <source>
        <dbReference type="EMBL" id="TNM93926.1"/>
    </source>
</evidence>
<dbReference type="InterPro" id="IPR048722">
    <property type="entry name" value="CFAI_FIMAC_N"/>
</dbReference>
<dbReference type="InterPro" id="IPR009003">
    <property type="entry name" value="Peptidase_S1_PA"/>
</dbReference>
<dbReference type="SMART" id="SM00057">
    <property type="entry name" value="FIMAC"/>
    <property type="match status" value="1"/>
</dbReference>
<dbReference type="InterPro" id="IPR003884">
    <property type="entry name" value="FacI_MAC"/>
</dbReference>
<dbReference type="InterPro" id="IPR048719">
    <property type="entry name" value="CFAI_KAZAL"/>
</dbReference>
<dbReference type="Gene3D" id="2.40.10.10">
    <property type="entry name" value="Trypsin-like serine proteases"/>
    <property type="match status" value="2"/>
</dbReference>
<dbReference type="InterPro" id="IPR006796">
    <property type="entry name" value="Dickkopf_N"/>
</dbReference>
<dbReference type="Proteomes" id="UP000516260">
    <property type="component" value="Chromosome 2"/>
</dbReference>
<dbReference type="InterPro" id="IPR048500">
    <property type="entry name" value="DIKK1/2/4_C-subdom1"/>
</dbReference>
<keyword evidence="4 12" id="KW-0378">Hydrolase</keyword>
<gene>
    <name evidence="17" type="ORF">fugu_002102</name>
</gene>
<keyword evidence="5 12" id="KW-0720">Serine protease</keyword>
<evidence type="ECO:0000256" key="11">
    <source>
        <dbReference type="PROSITE-ProRule" id="PRU00196"/>
    </source>
</evidence>
<dbReference type="PANTHER" id="PTHR24264:SF83">
    <property type="entry name" value="COMPLEMENT FACTOR I"/>
    <property type="match status" value="1"/>
</dbReference>
<evidence type="ECO:0000259" key="14">
    <source>
        <dbReference type="PROSITE" id="PS50240"/>
    </source>
</evidence>
<dbReference type="CDD" id="cd00112">
    <property type="entry name" value="LDLa"/>
    <property type="match status" value="2"/>
</dbReference>
<dbReference type="Pfam" id="PF21287">
    <property type="entry name" value="Kazal_CFAI"/>
    <property type="match status" value="1"/>
</dbReference>
<evidence type="ECO:0000313" key="18">
    <source>
        <dbReference type="Proteomes" id="UP000516260"/>
    </source>
</evidence>
<dbReference type="Pfam" id="PF21479">
    <property type="entry name" value="DIKK1-2-4_C-subdom2"/>
    <property type="match status" value="1"/>
</dbReference>
<dbReference type="InterPro" id="IPR048499">
    <property type="entry name" value="DIKK1/2/4_C-subdom2"/>
</dbReference>
<keyword evidence="6 11" id="KW-1015">Disulfide bond</keyword>
<dbReference type="PROSITE" id="PS50240">
    <property type="entry name" value="TRYPSIN_DOM"/>
    <property type="match status" value="1"/>
</dbReference>
<comment type="caution">
    <text evidence="11">Lacks conserved residue(s) required for the propagation of feature annotation.</text>
</comment>